<feature type="compositionally biased region" description="Basic and acidic residues" evidence="2">
    <location>
        <begin position="276"/>
        <end position="322"/>
    </location>
</feature>
<evidence type="ECO:0000313" key="4">
    <source>
        <dbReference type="Proteomes" id="UP000735302"/>
    </source>
</evidence>
<evidence type="ECO:0000256" key="1">
    <source>
        <dbReference type="SAM" id="Coils"/>
    </source>
</evidence>
<feature type="region of interest" description="Disordered" evidence="2">
    <location>
        <begin position="158"/>
        <end position="184"/>
    </location>
</feature>
<feature type="compositionally biased region" description="Polar residues" evidence="2">
    <location>
        <begin position="408"/>
        <end position="423"/>
    </location>
</feature>
<feature type="compositionally biased region" description="Basic and acidic residues" evidence="2">
    <location>
        <begin position="329"/>
        <end position="362"/>
    </location>
</feature>
<feature type="region of interest" description="Disordered" evidence="2">
    <location>
        <begin position="252"/>
        <end position="424"/>
    </location>
</feature>
<feature type="compositionally biased region" description="Basic and acidic residues" evidence="2">
    <location>
        <begin position="369"/>
        <end position="407"/>
    </location>
</feature>
<reference evidence="3 4" key="1">
    <citation type="journal article" date="2021" name="Elife">
        <title>Chloroplast acquisition without the gene transfer in kleptoplastic sea slugs, Plakobranchus ocellatus.</title>
        <authorList>
            <person name="Maeda T."/>
            <person name="Takahashi S."/>
            <person name="Yoshida T."/>
            <person name="Shimamura S."/>
            <person name="Takaki Y."/>
            <person name="Nagai Y."/>
            <person name="Toyoda A."/>
            <person name="Suzuki Y."/>
            <person name="Arimoto A."/>
            <person name="Ishii H."/>
            <person name="Satoh N."/>
            <person name="Nishiyama T."/>
            <person name="Hasebe M."/>
            <person name="Maruyama T."/>
            <person name="Minagawa J."/>
            <person name="Obokata J."/>
            <person name="Shigenobu S."/>
        </authorList>
    </citation>
    <scope>NUCLEOTIDE SEQUENCE [LARGE SCALE GENOMIC DNA]</scope>
</reference>
<dbReference type="InterPro" id="IPR052825">
    <property type="entry name" value="CCD-Prefoldin_beta-like"/>
</dbReference>
<dbReference type="PANTHER" id="PTHR34479">
    <property type="entry name" value="COILED-COIL DOMAIN-CONTAINING PROTEIN 30"/>
    <property type="match status" value="1"/>
</dbReference>
<sequence length="1470" mass="170134">MAGQGRLLESPTDVHVHISQKLTEDGLNPESSDLEKLLFLWKLHQNLEDDLRQAKETEAKLKEAQSEEMKEVENYVEHIRHLSDERENLIVELEEENKALKEKVSHLGQGNVDDVAQAEITEMLTQQGLAEISDATQSEQIAYLLVERARLLDELEEHNNSNNNSNNNSSNNSPHNADGRSSETELKQILEQERGDFEEELSQQRESAKMMREQLKQEHEEEINALMEENSKLEEDLQKAEMMVSQLKAELSGFTDGEETDSGLNRSIRAGSSEEELQKLVEERNQLNREKEDLEKDLADLEKDKENVEKEKQSLKQMKDDLNDQNAVLEKEKSNLKKEKTKLEKEHQELDNEREDFNHDKQTLTQERSSLDKKLQDLENRRADLEQEQEAFYKEKEEWERENKDSPRAQSLRNGSPVRSSNDMALRKIIEEKTKIEEELIQLRSQLRNVQKEKDSHDEVVYKLKGDLEKVHVQHQQLQVKNRSLKAELHELESQLDETEANLDSLRKEKKDLLEKYDSLNTEIKTLRADAMKSSTLQDIVDILNNDKKQISESLEALKSKHEQTNKEKDDIAKQNDKLSKQEQEVTNKLQACKEELEKLTKEKDHLLSENHELTSVTKKQEEVERLLRADLEEMGKVKERFVNQTETLSKENKDLVNKLERTREELEGVKLSLQELARQEVVIEHLKNQNHQLQTQANSSQNELEKSQEKETMLITTQQSLQKSHDDTEKRYAAEIDDLKLKLELTLQELARYKQQVEDTAREKTNLAESLVKTEALLLESAEVKDILEEEKRQKNALKLEINKLGLQLAEKTLLADKFEGERKQRLELETQVSSLRDVEESLKVISRELEKEQKMRQSLEEDVEDLERTASARISKEELTSAHDSLDRERQRCLDLQGEVKELEHKFKDAKISAESAAEQLANEKTLRLSLETNVKELQAALAQQSTAEELTRLREELNRERAALRDLEESKEDVQLLCGELEKERGLRAELTRKVAELQAGNEDNITATNIANTSNPPTPTTPTLSATLDELERERRSRADGDIRIQELEQMLDDNRADSDNLRHSMSAKVRWFWSIFVIYYLYYLDLGSYPEAKSEKLNLDVVWLDLPNAYGSVPHEMIQLALRMYRVPKVIQVMLDDYFSGFRMRGLGSTTAKWWSKTEGKEKRYMIIDEIRNKEDSTRLQKAVQQPQQGQWTNWDTAIQRSLTWNDIWHMAPLRISFLIRSVYALLPSNANMVRWGKKDNPTCPLCQGRQTTEHVLSSCKVVLSQGRYMWRHNRVLQELASVISTAKGEIHPSSTSSTVFTTEGGVKKWHGESIPINTHRKGLLDGCDDWVVSADLPEWERHPDVIRKTALRPDIVNHSASTQQIIMVELTVPYEGRMEEAHAFKEGKYLDLTKELKKDGYEAKVMPVEIGARGFVGSSAYGLLSKLSIDGNKRTKALRLLAETAENSSRWIWSRRNERLLHKE</sequence>
<proteinExistence type="predicted"/>
<dbReference type="Gene3D" id="1.10.287.1490">
    <property type="match status" value="1"/>
</dbReference>
<feature type="coiled-coil region" evidence="1">
    <location>
        <begin position="837"/>
        <end position="1004"/>
    </location>
</feature>
<dbReference type="Proteomes" id="UP000735302">
    <property type="component" value="Unassembled WGS sequence"/>
</dbReference>
<evidence type="ECO:0000256" key="2">
    <source>
        <dbReference type="SAM" id="MobiDB-lite"/>
    </source>
</evidence>
<organism evidence="3 4">
    <name type="scientific">Plakobranchus ocellatus</name>
    <dbReference type="NCBI Taxonomy" id="259542"/>
    <lineage>
        <taxon>Eukaryota</taxon>
        <taxon>Metazoa</taxon>
        <taxon>Spiralia</taxon>
        <taxon>Lophotrochozoa</taxon>
        <taxon>Mollusca</taxon>
        <taxon>Gastropoda</taxon>
        <taxon>Heterobranchia</taxon>
        <taxon>Euthyneura</taxon>
        <taxon>Panpulmonata</taxon>
        <taxon>Sacoglossa</taxon>
        <taxon>Placobranchoidea</taxon>
        <taxon>Plakobranchidae</taxon>
        <taxon>Plakobranchus</taxon>
    </lineage>
</organism>
<feature type="region of interest" description="Disordered" evidence="2">
    <location>
        <begin position="559"/>
        <end position="583"/>
    </location>
</feature>
<feature type="region of interest" description="Disordered" evidence="2">
    <location>
        <begin position="196"/>
        <end position="218"/>
    </location>
</feature>
<accession>A0AAV4BSB5</accession>
<comment type="caution">
    <text evidence="3">The sequence shown here is derived from an EMBL/GenBank/DDBJ whole genome shotgun (WGS) entry which is preliminary data.</text>
</comment>
<feature type="coiled-coil region" evidence="1">
    <location>
        <begin position="646"/>
        <end position="809"/>
    </location>
</feature>
<keyword evidence="1" id="KW-0175">Coiled coil</keyword>
<keyword evidence="4" id="KW-1185">Reference proteome</keyword>
<gene>
    <name evidence="3" type="ORF">PoB_004846600</name>
</gene>
<evidence type="ECO:0000313" key="3">
    <source>
        <dbReference type="EMBL" id="GFO21961.1"/>
    </source>
</evidence>
<feature type="coiled-coil region" evidence="1">
    <location>
        <begin position="44"/>
        <end position="110"/>
    </location>
</feature>
<protein>
    <submittedName>
        <fullName evidence="3">Coiled-coil domain-containing protein 30-like isoform x2</fullName>
    </submittedName>
</protein>
<dbReference type="PANTHER" id="PTHR34479:SF1">
    <property type="entry name" value="COILED-COIL DOMAIN-CONTAINING PROTEIN 30"/>
    <property type="match status" value="1"/>
</dbReference>
<name>A0AAV4BSB5_9GAST</name>
<feature type="compositionally biased region" description="Basic and acidic residues" evidence="2">
    <location>
        <begin position="202"/>
        <end position="218"/>
    </location>
</feature>
<feature type="compositionally biased region" description="Low complexity" evidence="2">
    <location>
        <begin position="160"/>
        <end position="173"/>
    </location>
</feature>
<dbReference type="EMBL" id="BLXT01005315">
    <property type="protein sequence ID" value="GFO21961.1"/>
    <property type="molecule type" value="Genomic_DNA"/>
</dbReference>